<dbReference type="Proteomes" id="UP000007039">
    <property type="component" value="Chromosome"/>
</dbReference>
<dbReference type="CAZy" id="GT4">
    <property type="family name" value="Glycosyltransferase Family 4"/>
</dbReference>
<dbReference type="HOGENOM" id="CLU_032377_1_0_0"/>
<evidence type="ECO:0000313" key="2">
    <source>
        <dbReference type="Proteomes" id="UP000007039"/>
    </source>
</evidence>
<evidence type="ECO:0000313" key="1">
    <source>
        <dbReference type="EMBL" id="ADR19706.1"/>
    </source>
</evidence>
<protein>
    <submittedName>
        <fullName evidence="1">Glycosyl transferase group 1</fullName>
    </submittedName>
</protein>
<dbReference type="GO" id="GO:0016740">
    <property type="term" value="F:transferase activity"/>
    <property type="evidence" value="ECO:0007669"/>
    <property type="project" value="UniProtKB-KW"/>
</dbReference>
<dbReference type="KEGG" id="cni:Calni_1801"/>
<reference key="1">
    <citation type="submission" date="2010-11" db="EMBL/GenBank/DDBJ databases">
        <title>The complete genome of chromosome of Calditerrivibrio nitroreducens DSM 19672.</title>
        <authorList>
            <consortium name="US DOE Joint Genome Institute (JGI-PGF)"/>
            <person name="Lucas S."/>
            <person name="Copeland A."/>
            <person name="Lapidus A."/>
            <person name="Bruce D."/>
            <person name="Goodwin L."/>
            <person name="Pitluck S."/>
            <person name="Kyrpides N."/>
            <person name="Mavromatis K."/>
            <person name="Ivanova N."/>
            <person name="Mikhailova N."/>
            <person name="Zeytun A."/>
            <person name="Brettin T."/>
            <person name="Detter J.C."/>
            <person name="Tapia R."/>
            <person name="Han C."/>
            <person name="Land M."/>
            <person name="Hauser L."/>
            <person name="Markowitz V."/>
            <person name="Cheng J.-F."/>
            <person name="Hugenholtz P."/>
            <person name="Woyke T."/>
            <person name="Wu D."/>
            <person name="Spring S."/>
            <person name="Schroeder M."/>
            <person name="Brambilla E."/>
            <person name="Klenk H.-P."/>
            <person name="Eisen J.A."/>
        </authorList>
    </citation>
    <scope>NUCLEOTIDE SEQUENCE [LARGE SCALE GENOMIC DNA]</scope>
    <source>
        <strain>DSM 19672</strain>
    </source>
</reference>
<dbReference type="EMBL" id="CP002347">
    <property type="protein sequence ID" value="ADR19706.1"/>
    <property type="molecule type" value="Genomic_DNA"/>
</dbReference>
<dbReference type="Gene3D" id="3.40.50.2000">
    <property type="entry name" value="Glycogen Phosphorylase B"/>
    <property type="match status" value="2"/>
</dbReference>
<keyword evidence="2" id="KW-1185">Reference proteome</keyword>
<proteinExistence type="predicted"/>
<dbReference type="SUPFAM" id="SSF53756">
    <property type="entry name" value="UDP-Glycosyltransferase/glycogen phosphorylase"/>
    <property type="match status" value="1"/>
</dbReference>
<dbReference type="eggNOG" id="COG0438">
    <property type="taxonomic scope" value="Bacteria"/>
</dbReference>
<accession>E4TGB9</accession>
<dbReference type="RefSeq" id="WP_013451916.1">
    <property type="nucleotide sequence ID" value="NC_014758.1"/>
</dbReference>
<reference evidence="1 2" key="2">
    <citation type="journal article" date="2011" name="Stand. Genomic Sci.">
        <title>Complete genome sequence of Calditerrivibrio nitroreducens type strain (Yu37-1).</title>
        <authorList>
            <person name="Pitluck S."/>
            <person name="Sikorski J."/>
            <person name="Zeytun A."/>
            <person name="Lapidus A."/>
            <person name="Nolan M."/>
            <person name="Lucas S."/>
            <person name="Hammon N."/>
            <person name="Deshpande S."/>
            <person name="Cheng J.F."/>
            <person name="Tapia R."/>
            <person name="Han C."/>
            <person name="Goodwin L."/>
            <person name="Liolios K."/>
            <person name="Pagani I."/>
            <person name="Ivanova N."/>
            <person name="Mavromatis K."/>
            <person name="Pati A."/>
            <person name="Chen A."/>
            <person name="Palaniappan K."/>
            <person name="Hauser L."/>
            <person name="Chang Y.J."/>
            <person name="Jeffries C.D."/>
            <person name="Detter J.C."/>
            <person name="Brambilla E."/>
            <person name="Djao O.D."/>
            <person name="Rohde M."/>
            <person name="Spring S."/>
            <person name="Goker M."/>
            <person name="Woyke T."/>
            <person name="Bristow J."/>
            <person name="Eisen J.A."/>
            <person name="Markowitz V."/>
            <person name="Hugenholtz P."/>
            <person name="Kyrpides N.C."/>
            <person name="Klenk H.P."/>
            <person name="Land M."/>
        </authorList>
    </citation>
    <scope>NUCLEOTIDE SEQUENCE [LARGE SCALE GENOMIC DNA]</scope>
    <source>
        <strain evidence="2">DSM 19672 / NBRC 101217 / Yu37-1</strain>
    </source>
</reference>
<keyword evidence="1" id="KW-0808">Transferase</keyword>
<organism evidence="1 2">
    <name type="scientific">Calditerrivibrio nitroreducens (strain DSM 19672 / NBRC 101217 / Yu37-1)</name>
    <dbReference type="NCBI Taxonomy" id="768670"/>
    <lineage>
        <taxon>Bacteria</taxon>
        <taxon>Pseudomonadati</taxon>
        <taxon>Deferribacterota</taxon>
        <taxon>Deferribacteres</taxon>
        <taxon>Deferribacterales</taxon>
        <taxon>Calditerrivibrionaceae</taxon>
    </lineage>
</organism>
<dbReference type="STRING" id="768670.Calni_1801"/>
<dbReference type="OrthoDB" id="9794575at2"/>
<name>E4TGB9_CALNY</name>
<gene>
    <name evidence="1" type="ordered locus">Calni_1801</name>
</gene>
<dbReference type="AlphaFoldDB" id="E4TGB9"/>
<sequence precursor="true">MKRYNLLLITPFYPPVESVATNRMVAFCKYLKYFNITVITRSNKFHSEEMMDEVKVIRIPDGSLFKKATFNRKTNIFFHNIKALYNRILLFIQLDEYDGWRSSVIDYLNKNKLDIDVVISSFAPLSSHIVALYLKNLNKKIIWVADMRDHMSSNIFFPERYRKKIGYYEGEILSKADIITAVSKPIMEEFAGKSKRRDMIFFEVRNGYDFEPCFDNPPVNSVWTVTYTGTFYGLRNPDNFLKGVKELLQQGYIDDININFVGVTKPTAVDDLLKEKVHFFDKVSNKESIDYMRKSDTLLLIHPTSELKGIYTGKLFEYIGAVRPILALVDPEDVAADLIKKGNFGFVADNNDIEGIKKCILKCYDLWKNRKQFNPDIDLVKACHRRFQVEILEKRLIKELEKR</sequence>